<reference evidence="1" key="1">
    <citation type="submission" date="2020-11" db="EMBL/GenBank/DDBJ databases">
        <authorList>
            <consortium name="DOE Joint Genome Institute"/>
            <person name="Ahrendt S."/>
            <person name="Riley R."/>
            <person name="Andreopoulos W."/>
            <person name="Labutti K."/>
            <person name="Pangilinan J."/>
            <person name="Ruiz-Duenas F.J."/>
            <person name="Barrasa J.M."/>
            <person name="Sanchez-Garcia M."/>
            <person name="Camarero S."/>
            <person name="Miyauchi S."/>
            <person name="Serrano A."/>
            <person name="Linde D."/>
            <person name="Babiker R."/>
            <person name="Drula E."/>
            <person name="Ayuso-Fernandez I."/>
            <person name="Pacheco R."/>
            <person name="Padilla G."/>
            <person name="Ferreira P."/>
            <person name="Barriuso J."/>
            <person name="Kellner H."/>
            <person name="Castanera R."/>
            <person name="Alfaro M."/>
            <person name="Ramirez L."/>
            <person name="Pisabarro A.G."/>
            <person name="Kuo A."/>
            <person name="Tritt A."/>
            <person name="Lipzen A."/>
            <person name="He G."/>
            <person name="Yan M."/>
            <person name="Ng V."/>
            <person name="Cullen D."/>
            <person name="Martin F."/>
            <person name="Rosso M.-N."/>
            <person name="Henrissat B."/>
            <person name="Hibbett D."/>
            <person name="Martinez A.T."/>
            <person name="Grigoriev I.V."/>
        </authorList>
    </citation>
    <scope>NUCLEOTIDE SEQUENCE</scope>
    <source>
        <strain evidence="1">CIRM-BRFM 674</strain>
    </source>
</reference>
<keyword evidence="2" id="KW-1185">Reference proteome</keyword>
<protein>
    <submittedName>
        <fullName evidence="1">Uncharacterized protein</fullName>
    </submittedName>
</protein>
<name>A0A9P5YUF1_9AGAR</name>
<dbReference type="Proteomes" id="UP000807469">
    <property type="component" value="Unassembled WGS sequence"/>
</dbReference>
<evidence type="ECO:0000313" key="2">
    <source>
        <dbReference type="Proteomes" id="UP000807469"/>
    </source>
</evidence>
<gene>
    <name evidence="1" type="ORF">BDN70DRAFT_883238</name>
</gene>
<dbReference type="AlphaFoldDB" id="A0A9P5YUF1"/>
<organism evidence="1 2">
    <name type="scientific">Pholiota conissans</name>
    <dbReference type="NCBI Taxonomy" id="109636"/>
    <lineage>
        <taxon>Eukaryota</taxon>
        <taxon>Fungi</taxon>
        <taxon>Dikarya</taxon>
        <taxon>Basidiomycota</taxon>
        <taxon>Agaricomycotina</taxon>
        <taxon>Agaricomycetes</taxon>
        <taxon>Agaricomycetidae</taxon>
        <taxon>Agaricales</taxon>
        <taxon>Agaricineae</taxon>
        <taxon>Strophariaceae</taxon>
        <taxon>Pholiota</taxon>
    </lineage>
</organism>
<accession>A0A9P5YUF1</accession>
<sequence>MFEAKLARKIWHCAVLTPRHLTFDREVHTQHMTPACGWRTTSVGRKDPSLPLKAWAREDVTWRECGTGGKVW</sequence>
<evidence type="ECO:0000313" key="1">
    <source>
        <dbReference type="EMBL" id="KAF9475797.1"/>
    </source>
</evidence>
<proteinExistence type="predicted"/>
<comment type="caution">
    <text evidence="1">The sequence shown here is derived from an EMBL/GenBank/DDBJ whole genome shotgun (WGS) entry which is preliminary data.</text>
</comment>
<dbReference type="EMBL" id="MU155318">
    <property type="protein sequence ID" value="KAF9475797.1"/>
    <property type="molecule type" value="Genomic_DNA"/>
</dbReference>